<dbReference type="InParanoid" id="A0A0C3PN82"/>
<accession>A0A0C3PN82</accession>
<organism evidence="1 2">
    <name type="scientific">Pisolithus tinctorius Marx 270</name>
    <dbReference type="NCBI Taxonomy" id="870435"/>
    <lineage>
        <taxon>Eukaryota</taxon>
        <taxon>Fungi</taxon>
        <taxon>Dikarya</taxon>
        <taxon>Basidiomycota</taxon>
        <taxon>Agaricomycotina</taxon>
        <taxon>Agaricomycetes</taxon>
        <taxon>Agaricomycetidae</taxon>
        <taxon>Boletales</taxon>
        <taxon>Sclerodermatineae</taxon>
        <taxon>Pisolithaceae</taxon>
        <taxon>Pisolithus</taxon>
    </lineage>
</organism>
<evidence type="ECO:0000313" key="2">
    <source>
        <dbReference type="Proteomes" id="UP000054217"/>
    </source>
</evidence>
<reference evidence="1 2" key="1">
    <citation type="submission" date="2014-04" db="EMBL/GenBank/DDBJ databases">
        <authorList>
            <consortium name="DOE Joint Genome Institute"/>
            <person name="Kuo A."/>
            <person name="Kohler A."/>
            <person name="Costa M.D."/>
            <person name="Nagy L.G."/>
            <person name="Floudas D."/>
            <person name="Copeland A."/>
            <person name="Barry K.W."/>
            <person name="Cichocki N."/>
            <person name="Veneault-Fourrey C."/>
            <person name="LaButti K."/>
            <person name="Lindquist E.A."/>
            <person name="Lipzen A."/>
            <person name="Lundell T."/>
            <person name="Morin E."/>
            <person name="Murat C."/>
            <person name="Sun H."/>
            <person name="Tunlid A."/>
            <person name="Henrissat B."/>
            <person name="Grigoriev I.V."/>
            <person name="Hibbett D.S."/>
            <person name="Martin F."/>
            <person name="Nordberg H.P."/>
            <person name="Cantor M.N."/>
            <person name="Hua S.X."/>
        </authorList>
    </citation>
    <scope>NUCLEOTIDE SEQUENCE [LARGE SCALE GENOMIC DNA]</scope>
    <source>
        <strain evidence="1 2">Marx 270</strain>
    </source>
</reference>
<sequence length="136" mass="14746">MWKQELPKNPQHSSYPALMSAPCIQYPRYSASPARSLRTTTHTVLAAMIQTQPWYLSLIYRNSIISSPMSGVPSSTSTSVSTSSSTAIGPTSSTSTAALYREHLPTLNIRVACMAFDLTDITLLHCIAKLISSALP</sequence>
<reference evidence="2" key="2">
    <citation type="submission" date="2015-01" db="EMBL/GenBank/DDBJ databases">
        <title>Evolutionary Origins and Diversification of the Mycorrhizal Mutualists.</title>
        <authorList>
            <consortium name="DOE Joint Genome Institute"/>
            <consortium name="Mycorrhizal Genomics Consortium"/>
            <person name="Kohler A."/>
            <person name="Kuo A."/>
            <person name="Nagy L.G."/>
            <person name="Floudas D."/>
            <person name="Copeland A."/>
            <person name="Barry K.W."/>
            <person name="Cichocki N."/>
            <person name="Veneault-Fourrey C."/>
            <person name="LaButti K."/>
            <person name="Lindquist E.A."/>
            <person name="Lipzen A."/>
            <person name="Lundell T."/>
            <person name="Morin E."/>
            <person name="Murat C."/>
            <person name="Riley R."/>
            <person name="Ohm R."/>
            <person name="Sun H."/>
            <person name="Tunlid A."/>
            <person name="Henrissat B."/>
            <person name="Grigoriev I.V."/>
            <person name="Hibbett D.S."/>
            <person name="Martin F."/>
        </authorList>
    </citation>
    <scope>NUCLEOTIDE SEQUENCE [LARGE SCALE GENOMIC DNA]</scope>
    <source>
        <strain evidence="2">Marx 270</strain>
    </source>
</reference>
<name>A0A0C3PN82_PISTI</name>
<gene>
    <name evidence="1" type="ORF">M404DRAFT_901611</name>
</gene>
<dbReference type="HOGENOM" id="CLU_1876283_0_0_1"/>
<dbReference type="EMBL" id="KN831952">
    <property type="protein sequence ID" value="KIO10291.1"/>
    <property type="molecule type" value="Genomic_DNA"/>
</dbReference>
<keyword evidence="2" id="KW-1185">Reference proteome</keyword>
<dbReference type="AlphaFoldDB" id="A0A0C3PN82"/>
<dbReference type="Proteomes" id="UP000054217">
    <property type="component" value="Unassembled WGS sequence"/>
</dbReference>
<evidence type="ECO:0000313" key="1">
    <source>
        <dbReference type="EMBL" id="KIO10291.1"/>
    </source>
</evidence>
<proteinExistence type="predicted"/>
<protein>
    <submittedName>
        <fullName evidence="1">Uncharacterized protein</fullName>
    </submittedName>
</protein>